<organism evidence="17 22">
    <name type="scientific">Rotaria socialis</name>
    <dbReference type="NCBI Taxonomy" id="392032"/>
    <lineage>
        <taxon>Eukaryota</taxon>
        <taxon>Metazoa</taxon>
        <taxon>Spiralia</taxon>
        <taxon>Gnathifera</taxon>
        <taxon>Rotifera</taxon>
        <taxon>Eurotatoria</taxon>
        <taxon>Bdelloidea</taxon>
        <taxon>Philodinida</taxon>
        <taxon>Philodinidae</taxon>
        <taxon>Rotaria</taxon>
    </lineage>
</organism>
<feature type="compositionally biased region" description="Polar residues" evidence="12">
    <location>
        <begin position="268"/>
        <end position="281"/>
    </location>
</feature>
<dbReference type="EMBL" id="CAJOBP010000565">
    <property type="protein sequence ID" value="CAF4194502.1"/>
    <property type="molecule type" value="Genomic_DNA"/>
</dbReference>
<dbReference type="EMBL" id="CAJOBQ010001206">
    <property type="protein sequence ID" value="CAF4466030.1"/>
    <property type="molecule type" value="Genomic_DNA"/>
</dbReference>
<keyword evidence="6 13" id="KW-1133">Transmembrane helix</keyword>
<dbReference type="Proteomes" id="UP000663833">
    <property type="component" value="Unassembled WGS sequence"/>
</dbReference>
<evidence type="ECO:0000313" key="19">
    <source>
        <dbReference type="EMBL" id="CAF4194502.1"/>
    </source>
</evidence>
<keyword evidence="3" id="KW-0479">Metal-binding</keyword>
<dbReference type="InterPro" id="IPR051136">
    <property type="entry name" value="Intracellular_Lectin-GPT"/>
</dbReference>
<evidence type="ECO:0000256" key="5">
    <source>
        <dbReference type="ARBA" id="ARBA00022734"/>
    </source>
</evidence>
<feature type="region of interest" description="Disordered" evidence="12">
    <location>
        <begin position="252"/>
        <end position="281"/>
    </location>
</feature>
<dbReference type="EMBL" id="CAJNXB010000874">
    <property type="protein sequence ID" value="CAF3105691.1"/>
    <property type="molecule type" value="Genomic_DNA"/>
</dbReference>
<evidence type="ECO:0000313" key="21">
    <source>
        <dbReference type="EMBL" id="CAF4466030.1"/>
    </source>
</evidence>
<dbReference type="EMBL" id="CAJNYU010001389">
    <property type="protein sequence ID" value="CAF3431592.1"/>
    <property type="molecule type" value="Genomic_DNA"/>
</dbReference>
<keyword evidence="23" id="KW-1185">Reference proteome</keyword>
<evidence type="ECO:0000256" key="11">
    <source>
        <dbReference type="ARBA" id="ARBA00046288"/>
    </source>
</evidence>
<keyword evidence="4 14" id="KW-0732">Signal</keyword>
<evidence type="ECO:0000256" key="13">
    <source>
        <dbReference type="SAM" id="Phobius"/>
    </source>
</evidence>
<evidence type="ECO:0000256" key="7">
    <source>
        <dbReference type="ARBA" id="ARBA00023034"/>
    </source>
</evidence>
<evidence type="ECO:0000256" key="1">
    <source>
        <dbReference type="ARBA" id="ARBA00004194"/>
    </source>
</evidence>
<evidence type="ECO:0000313" key="16">
    <source>
        <dbReference type="EMBL" id="CAF3105691.1"/>
    </source>
</evidence>
<sequence>MYSITIVSFYLIFLINYTFQQGHGSFEVREHSLTRPYASVFSTSTSNWDLTGNTIVTDKFIRLTPDVQSKAGGLWNRIPVYYPDWEIHVQFKVYGEAKTLFGDGFVIWYVRDPKMAGPVFGSKDFFQGLAIVMDTYANKNEDYSRTFPYISAIVNNGSLHYNHDNDGFNLTVAGCESPFRGRDTDTLVAIRYQDNRLTISTDTEGQNKWTKCFSIAGINLPTHYYFGFSAATGELSDNHDIISVHTYQLESSEERRKEDRTGILPSAPTANMGSENNTTSKPKSWSVLQIFAIVALLIIAILVGVGIFFYMKQRRYHSSRLY</sequence>
<dbReference type="AlphaFoldDB" id="A0A817WSJ1"/>
<dbReference type="Proteomes" id="UP000663873">
    <property type="component" value="Unassembled WGS sequence"/>
</dbReference>
<dbReference type="SUPFAM" id="SSF49899">
    <property type="entry name" value="Concanavalin A-like lectins/glucanases"/>
    <property type="match status" value="1"/>
</dbReference>
<dbReference type="GO" id="GO:0046872">
    <property type="term" value="F:metal ion binding"/>
    <property type="evidence" value="ECO:0007669"/>
    <property type="project" value="UniProtKB-KW"/>
</dbReference>
<keyword evidence="9" id="KW-1015">Disulfide bond</keyword>
<dbReference type="PANTHER" id="PTHR12223">
    <property type="entry name" value="VESICULAR MANNOSE-BINDING LECTIN"/>
    <property type="match status" value="1"/>
</dbReference>
<dbReference type="PROSITE" id="PS51328">
    <property type="entry name" value="L_LECTIN_LIKE"/>
    <property type="match status" value="1"/>
</dbReference>
<keyword evidence="2 13" id="KW-0812">Transmembrane</keyword>
<dbReference type="Proteomes" id="UP000663825">
    <property type="component" value="Unassembled WGS sequence"/>
</dbReference>
<dbReference type="InterPro" id="IPR013320">
    <property type="entry name" value="ConA-like_dom_sf"/>
</dbReference>
<comment type="caution">
    <text evidence="17">The sequence shown here is derived from an EMBL/GenBank/DDBJ whole genome shotgun (WGS) entry which is preliminary data.</text>
</comment>
<dbReference type="GO" id="GO:0006888">
    <property type="term" value="P:endoplasmic reticulum to Golgi vesicle-mediated transport"/>
    <property type="evidence" value="ECO:0007669"/>
    <property type="project" value="TreeGrafter"/>
</dbReference>
<evidence type="ECO:0000256" key="6">
    <source>
        <dbReference type="ARBA" id="ARBA00022989"/>
    </source>
</evidence>
<keyword evidence="10" id="KW-0325">Glycoprotein</keyword>
<dbReference type="GO" id="GO:0005537">
    <property type="term" value="F:D-mannose binding"/>
    <property type="evidence" value="ECO:0007669"/>
    <property type="project" value="TreeGrafter"/>
</dbReference>
<feature type="transmembrane region" description="Helical" evidence="13">
    <location>
        <begin position="287"/>
        <end position="311"/>
    </location>
</feature>
<feature type="compositionally biased region" description="Basic and acidic residues" evidence="12">
    <location>
        <begin position="252"/>
        <end position="261"/>
    </location>
</feature>
<keyword evidence="7" id="KW-0333">Golgi apparatus</keyword>
<dbReference type="PANTHER" id="PTHR12223:SF45">
    <property type="entry name" value="RE50040P"/>
    <property type="match status" value="1"/>
</dbReference>
<keyword evidence="5" id="KW-0430">Lectin</keyword>
<evidence type="ECO:0000313" key="23">
    <source>
        <dbReference type="Proteomes" id="UP000663873"/>
    </source>
</evidence>
<evidence type="ECO:0000313" key="17">
    <source>
        <dbReference type="EMBL" id="CAF3358784.1"/>
    </source>
</evidence>
<dbReference type="GO" id="GO:0030134">
    <property type="term" value="C:COPII-coated ER to Golgi transport vesicle"/>
    <property type="evidence" value="ECO:0007669"/>
    <property type="project" value="TreeGrafter"/>
</dbReference>
<proteinExistence type="predicted"/>
<evidence type="ECO:0000313" key="22">
    <source>
        <dbReference type="Proteomes" id="UP000663833"/>
    </source>
</evidence>
<feature type="chain" id="PRO_5035690781" description="L-type lectin-like domain-containing protein" evidence="14">
    <location>
        <begin position="21"/>
        <end position="322"/>
    </location>
</feature>
<evidence type="ECO:0000256" key="9">
    <source>
        <dbReference type="ARBA" id="ARBA00023157"/>
    </source>
</evidence>
<dbReference type="Proteomes" id="UP000663862">
    <property type="component" value="Unassembled WGS sequence"/>
</dbReference>
<dbReference type="EMBL" id="CAJOBO010001121">
    <property type="protein sequence ID" value="CAF4340314.1"/>
    <property type="molecule type" value="Genomic_DNA"/>
</dbReference>
<evidence type="ECO:0000256" key="3">
    <source>
        <dbReference type="ARBA" id="ARBA00022723"/>
    </source>
</evidence>
<dbReference type="OrthoDB" id="270293at2759"/>
<dbReference type="GO" id="GO:0005793">
    <property type="term" value="C:endoplasmic reticulum-Golgi intermediate compartment"/>
    <property type="evidence" value="ECO:0007669"/>
    <property type="project" value="TreeGrafter"/>
</dbReference>
<comment type="subcellular location">
    <subcellularLocation>
        <location evidence="11">Endomembrane system</location>
        <topology evidence="11">Single-pass type I membrane protein</topology>
    </subcellularLocation>
    <subcellularLocation>
        <location evidence="1">Golgi apparatus membrane</location>
        <topology evidence="1">Single-pass membrane protein</topology>
    </subcellularLocation>
</comment>
<evidence type="ECO:0000256" key="10">
    <source>
        <dbReference type="ARBA" id="ARBA00023180"/>
    </source>
</evidence>
<dbReference type="GO" id="GO:0005789">
    <property type="term" value="C:endoplasmic reticulum membrane"/>
    <property type="evidence" value="ECO:0007669"/>
    <property type="project" value="TreeGrafter"/>
</dbReference>
<dbReference type="InterPro" id="IPR005052">
    <property type="entry name" value="Lectin_leg"/>
</dbReference>
<name>A0A817WSJ1_9BILA</name>
<evidence type="ECO:0000256" key="4">
    <source>
        <dbReference type="ARBA" id="ARBA00022729"/>
    </source>
</evidence>
<evidence type="ECO:0000259" key="15">
    <source>
        <dbReference type="PROSITE" id="PS51328"/>
    </source>
</evidence>
<dbReference type="FunFam" id="2.60.120.200:FF:000017">
    <property type="entry name" value="Vesicular integral-membrane protein VIP36"/>
    <property type="match status" value="1"/>
</dbReference>
<keyword evidence="8 13" id="KW-0472">Membrane</keyword>
<dbReference type="Proteomes" id="UP000663851">
    <property type="component" value="Unassembled WGS sequence"/>
</dbReference>
<dbReference type="EMBL" id="CAJNYD010001672">
    <property type="protein sequence ID" value="CAF3358784.1"/>
    <property type="molecule type" value="Genomic_DNA"/>
</dbReference>
<evidence type="ECO:0000256" key="2">
    <source>
        <dbReference type="ARBA" id="ARBA00022692"/>
    </source>
</evidence>
<reference evidence="17" key="1">
    <citation type="submission" date="2021-02" db="EMBL/GenBank/DDBJ databases">
        <authorList>
            <person name="Nowell W R."/>
        </authorList>
    </citation>
    <scope>NUCLEOTIDE SEQUENCE</scope>
</reference>
<evidence type="ECO:0000256" key="8">
    <source>
        <dbReference type="ARBA" id="ARBA00023136"/>
    </source>
</evidence>
<dbReference type="Proteomes" id="UP000663869">
    <property type="component" value="Unassembled WGS sequence"/>
</dbReference>
<evidence type="ECO:0000256" key="14">
    <source>
        <dbReference type="SAM" id="SignalP"/>
    </source>
</evidence>
<feature type="signal peptide" evidence="14">
    <location>
        <begin position="1"/>
        <end position="20"/>
    </location>
</feature>
<dbReference type="Pfam" id="PF03388">
    <property type="entry name" value="Lectin_leg-like"/>
    <property type="match status" value="1"/>
</dbReference>
<evidence type="ECO:0000313" key="18">
    <source>
        <dbReference type="EMBL" id="CAF3431592.1"/>
    </source>
</evidence>
<protein>
    <recommendedName>
        <fullName evidence="15">L-type lectin-like domain-containing protein</fullName>
    </recommendedName>
</protein>
<gene>
    <name evidence="18" type="ORF">FME351_LOCUS11868</name>
    <name evidence="20" type="ORF">HFQ381_LOCUS16063</name>
    <name evidence="17" type="ORF">LUA448_LOCUS13750</name>
    <name evidence="16" type="ORF">TIS948_LOCUS7188</name>
    <name evidence="21" type="ORF">TSG867_LOCUS18233</name>
    <name evidence="19" type="ORF">UJA718_LOCUS6145</name>
</gene>
<accession>A0A817WSJ1</accession>
<feature type="domain" description="L-type lectin-like" evidence="15">
    <location>
        <begin position="25"/>
        <end position="249"/>
    </location>
</feature>
<evidence type="ECO:0000313" key="20">
    <source>
        <dbReference type="EMBL" id="CAF4340314.1"/>
    </source>
</evidence>
<evidence type="ECO:0000256" key="12">
    <source>
        <dbReference type="SAM" id="MobiDB-lite"/>
    </source>
</evidence>
<dbReference type="Gene3D" id="2.60.120.200">
    <property type="match status" value="1"/>
</dbReference>
<dbReference type="GO" id="GO:0000139">
    <property type="term" value="C:Golgi membrane"/>
    <property type="evidence" value="ECO:0007669"/>
    <property type="project" value="UniProtKB-SubCell"/>
</dbReference>